<proteinExistence type="predicted"/>
<dbReference type="InterPro" id="IPR006477">
    <property type="entry name" value="Yir_bir_cir"/>
</dbReference>
<protein>
    <submittedName>
        <fullName evidence="3">Plasmodium variant antigen protein Cir/Yir/Bir, putative</fullName>
    </submittedName>
</protein>
<keyword evidence="2" id="KW-1133">Transmembrane helix</keyword>
<evidence type="ECO:0000256" key="2">
    <source>
        <dbReference type="SAM" id="Phobius"/>
    </source>
</evidence>
<dbReference type="Proteomes" id="UP000069549">
    <property type="component" value="Unassembled WGS sequence"/>
</dbReference>
<dbReference type="AlphaFoldDB" id="A0A0Y9PYK5"/>
<evidence type="ECO:0000313" key="4">
    <source>
        <dbReference type="Proteomes" id="UP000069549"/>
    </source>
</evidence>
<dbReference type="EMBL" id="FFUQ01000458">
    <property type="protein sequence ID" value="CXH19895.1"/>
    <property type="molecule type" value="Genomic_DNA"/>
</dbReference>
<sequence>MIVGSFSSTIREEKINTSTNTAKRPEQASAQASEVTLSSSSIGNKLIPVLSIFGAIAFFLGIGYKYSLFKSRKRSRKQHLREKVKNKEKLDN</sequence>
<dbReference type="VEuPathDB" id="PlasmoDB:PBANKA_1465800"/>
<feature type="region of interest" description="Disordered" evidence="1">
    <location>
        <begin position="1"/>
        <end position="30"/>
    </location>
</feature>
<feature type="transmembrane region" description="Helical" evidence="2">
    <location>
        <begin position="46"/>
        <end position="67"/>
    </location>
</feature>
<keyword evidence="2" id="KW-0472">Membrane</keyword>
<name>A0A0Y9PYK5_PLABE</name>
<reference evidence="3 4" key="1">
    <citation type="submission" date="2016-02" db="EMBL/GenBank/DDBJ databases">
        <authorList>
            <consortium name="Pathogen Informatics"/>
        </authorList>
    </citation>
    <scope>NUCLEOTIDE SEQUENCE [LARGE SCALE GENOMIC DNA]</scope>
    <source>
        <strain evidence="3 4">K173</strain>
    </source>
</reference>
<dbReference type="Pfam" id="PF06022">
    <property type="entry name" value="Cir_Bir_Yir"/>
    <property type="match status" value="1"/>
</dbReference>
<evidence type="ECO:0000313" key="3">
    <source>
        <dbReference type="EMBL" id="CXH19895.1"/>
    </source>
</evidence>
<evidence type="ECO:0000256" key="1">
    <source>
        <dbReference type="SAM" id="MobiDB-lite"/>
    </source>
</evidence>
<keyword evidence="2" id="KW-0812">Transmembrane</keyword>
<accession>A0A0Y9PYK5</accession>
<feature type="compositionally biased region" description="Polar residues" evidence="1">
    <location>
        <begin position="16"/>
        <end position="30"/>
    </location>
</feature>
<gene>
    <name evidence="3" type="ORF">PBK173_000495800</name>
</gene>
<organism evidence="3 4">
    <name type="scientific">Plasmodium berghei</name>
    <dbReference type="NCBI Taxonomy" id="5821"/>
    <lineage>
        <taxon>Eukaryota</taxon>
        <taxon>Sar</taxon>
        <taxon>Alveolata</taxon>
        <taxon>Apicomplexa</taxon>
        <taxon>Aconoidasida</taxon>
        <taxon>Haemosporida</taxon>
        <taxon>Plasmodiidae</taxon>
        <taxon>Plasmodium</taxon>
        <taxon>Plasmodium (Vinckeia)</taxon>
    </lineage>
</organism>